<dbReference type="AlphaFoldDB" id="A0AAE0MYK4"/>
<accession>A0AAE0MYK4</accession>
<evidence type="ECO:0000256" key="1">
    <source>
        <dbReference type="SAM" id="MobiDB-lite"/>
    </source>
</evidence>
<comment type="caution">
    <text evidence="2">The sequence shown here is derived from an EMBL/GenBank/DDBJ whole genome shotgun (WGS) entry which is preliminary data.</text>
</comment>
<gene>
    <name evidence="2" type="ORF">B0T24DRAFT_642239</name>
</gene>
<reference evidence="2" key="1">
    <citation type="journal article" date="2023" name="Mol. Phylogenet. Evol.">
        <title>Genome-scale phylogeny and comparative genomics of the fungal order Sordariales.</title>
        <authorList>
            <person name="Hensen N."/>
            <person name="Bonometti L."/>
            <person name="Westerberg I."/>
            <person name="Brannstrom I.O."/>
            <person name="Guillou S."/>
            <person name="Cros-Aarteil S."/>
            <person name="Calhoun S."/>
            <person name="Haridas S."/>
            <person name="Kuo A."/>
            <person name="Mondo S."/>
            <person name="Pangilinan J."/>
            <person name="Riley R."/>
            <person name="LaButti K."/>
            <person name="Andreopoulos B."/>
            <person name="Lipzen A."/>
            <person name="Chen C."/>
            <person name="Yan M."/>
            <person name="Daum C."/>
            <person name="Ng V."/>
            <person name="Clum A."/>
            <person name="Steindorff A."/>
            <person name="Ohm R.A."/>
            <person name="Martin F."/>
            <person name="Silar P."/>
            <person name="Natvig D.O."/>
            <person name="Lalanne C."/>
            <person name="Gautier V."/>
            <person name="Ament-Velasquez S.L."/>
            <person name="Kruys A."/>
            <person name="Hutchinson M.I."/>
            <person name="Powell A.J."/>
            <person name="Barry K."/>
            <person name="Miller A.N."/>
            <person name="Grigoriev I.V."/>
            <person name="Debuchy R."/>
            <person name="Gladieux P."/>
            <person name="Hiltunen Thoren M."/>
            <person name="Johannesson H."/>
        </authorList>
    </citation>
    <scope>NUCLEOTIDE SEQUENCE</scope>
    <source>
        <strain evidence="2">CBS 958.72</strain>
    </source>
</reference>
<proteinExistence type="predicted"/>
<name>A0AAE0MYK4_9PEZI</name>
<dbReference type="Proteomes" id="UP001287356">
    <property type="component" value="Unassembled WGS sequence"/>
</dbReference>
<keyword evidence="3" id="KW-1185">Reference proteome</keyword>
<organism evidence="2 3">
    <name type="scientific">Lasiosphaeria ovina</name>
    <dbReference type="NCBI Taxonomy" id="92902"/>
    <lineage>
        <taxon>Eukaryota</taxon>
        <taxon>Fungi</taxon>
        <taxon>Dikarya</taxon>
        <taxon>Ascomycota</taxon>
        <taxon>Pezizomycotina</taxon>
        <taxon>Sordariomycetes</taxon>
        <taxon>Sordariomycetidae</taxon>
        <taxon>Sordariales</taxon>
        <taxon>Lasiosphaeriaceae</taxon>
        <taxon>Lasiosphaeria</taxon>
    </lineage>
</organism>
<dbReference type="EMBL" id="JAULSN010000011">
    <property type="protein sequence ID" value="KAK3361717.1"/>
    <property type="molecule type" value="Genomic_DNA"/>
</dbReference>
<feature type="region of interest" description="Disordered" evidence="1">
    <location>
        <begin position="31"/>
        <end position="60"/>
    </location>
</feature>
<feature type="compositionally biased region" description="Basic and acidic residues" evidence="1">
    <location>
        <begin position="51"/>
        <end position="60"/>
    </location>
</feature>
<evidence type="ECO:0000313" key="2">
    <source>
        <dbReference type="EMBL" id="KAK3361717.1"/>
    </source>
</evidence>
<reference evidence="2" key="2">
    <citation type="submission" date="2023-06" db="EMBL/GenBank/DDBJ databases">
        <authorList>
            <consortium name="Lawrence Berkeley National Laboratory"/>
            <person name="Haridas S."/>
            <person name="Hensen N."/>
            <person name="Bonometti L."/>
            <person name="Westerberg I."/>
            <person name="Brannstrom I.O."/>
            <person name="Guillou S."/>
            <person name="Cros-Aarteil S."/>
            <person name="Calhoun S."/>
            <person name="Kuo A."/>
            <person name="Mondo S."/>
            <person name="Pangilinan J."/>
            <person name="Riley R."/>
            <person name="Labutti K."/>
            <person name="Andreopoulos B."/>
            <person name="Lipzen A."/>
            <person name="Chen C."/>
            <person name="Yanf M."/>
            <person name="Daum C."/>
            <person name="Ng V."/>
            <person name="Clum A."/>
            <person name="Steindorff A."/>
            <person name="Ohm R."/>
            <person name="Martin F."/>
            <person name="Silar P."/>
            <person name="Natvig D."/>
            <person name="Lalanne C."/>
            <person name="Gautier V."/>
            <person name="Ament-Velasquez S.L."/>
            <person name="Kruys A."/>
            <person name="Hutchinson M.I."/>
            <person name="Powell A.J."/>
            <person name="Barry K."/>
            <person name="Miller A.N."/>
            <person name="Grigoriev I.V."/>
            <person name="Debuchy R."/>
            <person name="Gladieux P."/>
            <person name="Thoren M.H."/>
            <person name="Johannesson H."/>
        </authorList>
    </citation>
    <scope>NUCLEOTIDE SEQUENCE</scope>
    <source>
        <strain evidence="2">CBS 958.72</strain>
    </source>
</reference>
<evidence type="ECO:0000313" key="3">
    <source>
        <dbReference type="Proteomes" id="UP001287356"/>
    </source>
</evidence>
<protein>
    <submittedName>
        <fullName evidence="2">Uncharacterized protein</fullName>
    </submittedName>
</protein>
<sequence length="60" mass="6576">MEGILPPNVHVSSHPCLQAKLSQLRSASLSAKGTKTTLQKGHGFAWHWGPRRPDVTTETK</sequence>